<evidence type="ECO:0000256" key="1">
    <source>
        <dbReference type="SAM" id="Phobius"/>
    </source>
</evidence>
<dbReference type="EMBL" id="JBGFTR010000001">
    <property type="protein sequence ID" value="MFH7563967.1"/>
    <property type="molecule type" value="Genomic_DNA"/>
</dbReference>
<keyword evidence="1" id="KW-1133">Transmembrane helix</keyword>
<gene>
    <name evidence="2" type="ORF">AB9R89_01315</name>
</gene>
<dbReference type="RefSeq" id="WP_395544741.1">
    <property type="nucleotide sequence ID" value="NZ_CP166302.1"/>
</dbReference>
<dbReference type="Proteomes" id="UP001610706">
    <property type="component" value="Unassembled WGS sequence"/>
</dbReference>
<proteinExistence type="predicted"/>
<keyword evidence="3" id="KW-1185">Reference proteome</keyword>
<organism evidence="2 3">
    <name type="scientific">Oceanimonas smirnovii</name>
    <dbReference type="NCBI Taxonomy" id="264574"/>
    <lineage>
        <taxon>Bacteria</taxon>
        <taxon>Pseudomonadati</taxon>
        <taxon>Pseudomonadota</taxon>
        <taxon>Gammaproteobacteria</taxon>
        <taxon>Aeromonadales</taxon>
        <taxon>Aeromonadaceae</taxon>
        <taxon>Oceanimonas</taxon>
    </lineage>
</organism>
<feature type="transmembrane region" description="Helical" evidence="1">
    <location>
        <begin position="12"/>
        <end position="31"/>
    </location>
</feature>
<evidence type="ECO:0008006" key="4">
    <source>
        <dbReference type="Google" id="ProtNLM"/>
    </source>
</evidence>
<keyword evidence="1" id="KW-0812">Transmembrane</keyword>
<keyword evidence="1" id="KW-0472">Membrane</keyword>
<name>A0ABW7NXN6_9GAMM</name>
<accession>A0ABW7NXN6</accession>
<sequence length="125" mass="13434">MRLNPQAGSMLVSIIFIIVILSGLMAAMVTLSGQSSRQLVYEVQALKARLAAESVLEQQIYAVLDNFNADKVVDKDSPLSVNGCDAYIHRITPAGALQRQIISTGTCTGSGLTVVRNIEVEVINE</sequence>
<comment type="caution">
    <text evidence="2">The sequence shown here is derived from an EMBL/GenBank/DDBJ whole genome shotgun (WGS) entry which is preliminary data.</text>
</comment>
<reference evidence="2 3" key="1">
    <citation type="submission" date="2024-08" db="EMBL/GenBank/DDBJ databases">
        <title>Oceanimonas smirnovii Genome sequencing and assembly.</title>
        <authorList>
            <person name="Tang B."/>
        </authorList>
    </citation>
    <scope>NUCLEOTIDE SEQUENCE [LARGE SCALE GENOMIC DNA]</scope>
    <source>
        <strain evidence="2 3">OS2020-119</strain>
    </source>
</reference>
<evidence type="ECO:0000313" key="2">
    <source>
        <dbReference type="EMBL" id="MFH7563967.1"/>
    </source>
</evidence>
<protein>
    <recommendedName>
        <fullName evidence="4">MSHA biogenesis protein MshP</fullName>
    </recommendedName>
</protein>
<evidence type="ECO:0000313" key="3">
    <source>
        <dbReference type="Proteomes" id="UP001610706"/>
    </source>
</evidence>